<dbReference type="SUPFAM" id="SSF52075">
    <property type="entry name" value="Outer arm dynein light chain 1"/>
    <property type="match status" value="1"/>
</dbReference>
<name>A0AA86Q7E5_9EUKA</name>
<feature type="compositionally biased region" description="Polar residues" evidence="1">
    <location>
        <begin position="493"/>
        <end position="510"/>
    </location>
</feature>
<keyword evidence="4" id="KW-1185">Reference proteome</keyword>
<dbReference type="AlphaFoldDB" id="A0AA86Q7E5"/>
<dbReference type="EMBL" id="CAXDID020000247">
    <property type="protein sequence ID" value="CAL6063774.1"/>
    <property type="molecule type" value="Genomic_DNA"/>
</dbReference>
<dbReference type="Gene3D" id="3.80.10.10">
    <property type="entry name" value="Ribonuclease Inhibitor"/>
    <property type="match status" value="1"/>
</dbReference>
<evidence type="ECO:0000313" key="2">
    <source>
        <dbReference type="EMBL" id="CAI9947270.1"/>
    </source>
</evidence>
<dbReference type="EMBL" id="CATOUU010000774">
    <property type="protein sequence ID" value="CAI9947270.1"/>
    <property type="molecule type" value="Genomic_DNA"/>
</dbReference>
<reference evidence="2" key="1">
    <citation type="submission" date="2023-06" db="EMBL/GenBank/DDBJ databases">
        <authorList>
            <person name="Kurt Z."/>
        </authorList>
    </citation>
    <scope>NUCLEOTIDE SEQUENCE</scope>
</reference>
<feature type="compositionally biased region" description="Low complexity" evidence="1">
    <location>
        <begin position="511"/>
        <end position="527"/>
    </location>
</feature>
<dbReference type="Proteomes" id="UP001642409">
    <property type="component" value="Unassembled WGS sequence"/>
</dbReference>
<proteinExistence type="predicted"/>
<evidence type="ECO:0000313" key="3">
    <source>
        <dbReference type="EMBL" id="CAL6063774.1"/>
    </source>
</evidence>
<gene>
    <name evidence="2" type="ORF">HINF_LOCUS34915</name>
    <name evidence="3" type="ORF">HINF_LOCUS51036</name>
</gene>
<protein>
    <submittedName>
        <fullName evidence="2">Leucine rich repeats-containing protein</fullName>
    </submittedName>
    <submittedName>
        <fullName evidence="3">Leucine_rich repeats-containing protein</fullName>
    </submittedName>
</protein>
<feature type="compositionally biased region" description="Acidic residues" evidence="1">
    <location>
        <begin position="465"/>
        <end position="475"/>
    </location>
</feature>
<feature type="region of interest" description="Disordered" evidence="1">
    <location>
        <begin position="464"/>
        <end position="527"/>
    </location>
</feature>
<organism evidence="2">
    <name type="scientific">Hexamita inflata</name>
    <dbReference type="NCBI Taxonomy" id="28002"/>
    <lineage>
        <taxon>Eukaryota</taxon>
        <taxon>Metamonada</taxon>
        <taxon>Diplomonadida</taxon>
        <taxon>Hexamitidae</taxon>
        <taxon>Hexamitinae</taxon>
        <taxon>Hexamita</taxon>
    </lineage>
</organism>
<reference evidence="3 4" key="2">
    <citation type="submission" date="2024-07" db="EMBL/GenBank/DDBJ databases">
        <authorList>
            <person name="Akdeniz Z."/>
        </authorList>
    </citation>
    <scope>NUCLEOTIDE SEQUENCE [LARGE SCALE GENOMIC DNA]</scope>
</reference>
<evidence type="ECO:0000313" key="4">
    <source>
        <dbReference type="Proteomes" id="UP001642409"/>
    </source>
</evidence>
<sequence length="527" mass="61607">MTENLIRPFYKRDIQEIDVSSQELQGFEGCNTFPQTTSLVARNCPNLRSFTGCEKLVNLTQINVTGTPIKSLQQLKNTRKLLTLTASGTMLESLRGIECNYAILELDLSNTLFVDVNELKMVQNFKRLVRLNLAGTPLSSQESFLDQITPFLPQSLQFLNNSPFTPPAPKQTKKVRVSSKSIIQTHFQTELDQIHQENSKNIVWMAYASKQVSLIHTHSFDTNLQPCFDINLLQQKLEQNRFRISDQYFTISDKSNNLIKLENRQNDLIQIVFIFVYVNELFVIAQQTKQRAPEINDFRNRLHQIQANLNQFQFKDSKLEFRRKIDLYQIQVVCFIRPKYKQIGHPLQLLLDLTRIQQKTQRVSFIVGIDGFEEEYMQIEALQTISILNENDKEIEQFMDFKDYCNIYLVVNNEIHIETEDYMKIWELLKEMLEIEGDLDPIQQKQSEIFEEEEESAEYEYQYVYEEETEPEQQPEPEPPVSSKVSQKDNKSSELINKNKSQNFSQQSNTKQSPSKSPLKKQQAYAD</sequence>
<dbReference type="InterPro" id="IPR032675">
    <property type="entry name" value="LRR_dom_sf"/>
</dbReference>
<comment type="caution">
    <text evidence="2">The sequence shown here is derived from an EMBL/GenBank/DDBJ whole genome shotgun (WGS) entry which is preliminary data.</text>
</comment>
<accession>A0AA86Q7E5</accession>
<evidence type="ECO:0000256" key="1">
    <source>
        <dbReference type="SAM" id="MobiDB-lite"/>
    </source>
</evidence>